<accession>A0A6C0CJ30</accession>
<dbReference type="Gene3D" id="3.90.550.10">
    <property type="entry name" value="Spore Coat Polysaccharide Biosynthesis Protein SpsA, Chain A"/>
    <property type="match status" value="1"/>
</dbReference>
<dbReference type="InterPro" id="IPR029044">
    <property type="entry name" value="Nucleotide-diphossugar_trans"/>
</dbReference>
<dbReference type="AlphaFoldDB" id="A0A6C0CJ30"/>
<organism evidence="2">
    <name type="scientific">viral metagenome</name>
    <dbReference type="NCBI Taxonomy" id="1070528"/>
    <lineage>
        <taxon>unclassified sequences</taxon>
        <taxon>metagenomes</taxon>
        <taxon>organismal metagenomes</taxon>
    </lineage>
</organism>
<dbReference type="SUPFAM" id="SSF53448">
    <property type="entry name" value="Nucleotide-diphospho-sugar transferases"/>
    <property type="match status" value="1"/>
</dbReference>
<dbReference type="CDD" id="cd00761">
    <property type="entry name" value="Glyco_tranf_GTA_type"/>
    <property type="match status" value="1"/>
</dbReference>
<evidence type="ECO:0000259" key="1">
    <source>
        <dbReference type="Pfam" id="PF00535"/>
    </source>
</evidence>
<reference evidence="2" key="1">
    <citation type="journal article" date="2020" name="Nature">
        <title>Giant virus diversity and host interactions through global metagenomics.</title>
        <authorList>
            <person name="Schulz F."/>
            <person name="Roux S."/>
            <person name="Paez-Espino D."/>
            <person name="Jungbluth S."/>
            <person name="Walsh D.A."/>
            <person name="Denef V.J."/>
            <person name="McMahon K.D."/>
            <person name="Konstantinidis K.T."/>
            <person name="Eloe-Fadrosh E.A."/>
            <person name="Kyrpides N.C."/>
            <person name="Woyke T."/>
        </authorList>
    </citation>
    <scope>NUCLEOTIDE SEQUENCE</scope>
    <source>
        <strain evidence="2">GVMAG-M-3300021343-4</strain>
    </source>
</reference>
<sequence length="257" mass="30177">MDTPKVTVIFFSTNRLQYLLPTLDSFDRQVDFTNTTTYKILCDDYPKDRDPKIFEMIQQRYSIDELILHQKNKGQSETWKELWSKIPKDTDYVFQMEDDFTFNTSIKITDLIDILKADPYAIQIALKRNVWYPKNDFIDKINSGVVGNEVVLNGTPVIKHQTYFNANPNMCPVWVTQETYPHNPQESVIIHHLVQKDPKYYSAILGKRDDPPHVTHIGEVMQGKKVAPGEPGWDWLKEYDPDKKYFSKEYLKEVNFS</sequence>
<protein>
    <recommendedName>
        <fullName evidence="1">Glycosyltransferase 2-like domain-containing protein</fullName>
    </recommendedName>
</protein>
<evidence type="ECO:0000313" key="2">
    <source>
        <dbReference type="EMBL" id="QHT04776.1"/>
    </source>
</evidence>
<name>A0A6C0CJ30_9ZZZZ</name>
<dbReference type="InterPro" id="IPR001173">
    <property type="entry name" value="Glyco_trans_2-like"/>
</dbReference>
<dbReference type="EMBL" id="MN739438">
    <property type="protein sequence ID" value="QHT04776.1"/>
    <property type="molecule type" value="Genomic_DNA"/>
</dbReference>
<proteinExistence type="predicted"/>
<feature type="domain" description="Glycosyltransferase 2-like" evidence="1">
    <location>
        <begin position="8"/>
        <end position="122"/>
    </location>
</feature>
<dbReference type="Pfam" id="PF00535">
    <property type="entry name" value="Glycos_transf_2"/>
    <property type="match status" value="1"/>
</dbReference>